<keyword evidence="4" id="KW-1185">Reference proteome</keyword>
<dbReference type="Gene3D" id="2.40.50.90">
    <property type="match status" value="1"/>
</dbReference>
<comment type="caution">
    <text evidence="3">The sequence shown here is derived from an EMBL/GenBank/DDBJ whole genome shotgun (WGS) entry which is preliminary data.</text>
</comment>
<evidence type="ECO:0000256" key="1">
    <source>
        <dbReference type="SAM" id="SignalP"/>
    </source>
</evidence>
<evidence type="ECO:0000313" key="3">
    <source>
        <dbReference type="EMBL" id="MCW1934269.1"/>
    </source>
</evidence>
<feature type="chain" id="PRO_5046547103" evidence="1">
    <location>
        <begin position="19"/>
        <end position="227"/>
    </location>
</feature>
<feature type="signal peptide" evidence="1">
    <location>
        <begin position="1"/>
        <end position="18"/>
    </location>
</feature>
<dbReference type="InterPro" id="IPR035437">
    <property type="entry name" value="SNase_OB-fold_sf"/>
</dbReference>
<sequence>MLRICSLFILMMASAVHAADRLSIEGAARVIDGDTLEVAGTRVRLFGIDAPERSQTCVGPQGDWDCGRWSGEELTRLIGGRTVRCDGVEWDRYERLVARCEAGQGDLGAAMVQGGAAIAYRAYARDYIYPERAARYRRRGVWRNGGDNFTTPAEYRAESRAAQAQPPQRAPAHGACAIKGNVSASGQVYHIPGQRDYERTRIDETRGERWFCTEDEARAAGWRRAAR</sequence>
<gene>
    <name evidence="3" type="ORF">OKW52_18905</name>
</gene>
<dbReference type="InterPro" id="IPR016071">
    <property type="entry name" value="Staphylococal_nuclease_OB-fold"/>
</dbReference>
<keyword evidence="1" id="KW-0732">Signal</keyword>
<evidence type="ECO:0000259" key="2">
    <source>
        <dbReference type="PROSITE" id="PS50830"/>
    </source>
</evidence>
<dbReference type="Proteomes" id="UP001208938">
    <property type="component" value="Unassembled WGS sequence"/>
</dbReference>
<dbReference type="PANTHER" id="PTHR12302">
    <property type="entry name" value="EBNA2 BINDING PROTEIN P100"/>
    <property type="match status" value="1"/>
</dbReference>
<reference evidence="3 4" key="1">
    <citation type="submission" date="2022-10" db="EMBL/GenBank/DDBJ databases">
        <title>Pararhodobacter sp. nov., isolated from marine algae.</title>
        <authorList>
            <person name="Choi B.J."/>
            <person name="Kim J.M."/>
            <person name="Lee J.K."/>
            <person name="Choi D.G."/>
            <person name="Jeon C.O."/>
        </authorList>
    </citation>
    <scope>NUCLEOTIDE SEQUENCE [LARGE SCALE GENOMIC DNA]</scope>
    <source>
        <strain evidence="3 4">ZQ420</strain>
    </source>
</reference>
<dbReference type="PANTHER" id="PTHR12302:SF26">
    <property type="entry name" value="BLR1266 PROTEIN"/>
    <property type="match status" value="1"/>
</dbReference>
<organism evidence="3 4">
    <name type="scientific">Pararhodobacter zhoushanensis</name>
    <dbReference type="NCBI Taxonomy" id="2479545"/>
    <lineage>
        <taxon>Bacteria</taxon>
        <taxon>Pseudomonadati</taxon>
        <taxon>Pseudomonadota</taxon>
        <taxon>Alphaproteobacteria</taxon>
        <taxon>Rhodobacterales</taxon>
        <taxon>Paracoccaceae</taxon>
        <taxon>Pararhodobacter</taxon>
    </lineage>
</organism>
<dbReference type="EMBL" id="JAPDFL010000001">
    <property type="protein sequence ID" value="MCW1934269.1"/>
    <property type="molecule type" value="Genomic_DNA"/>
</dbReference>
<dbReference type="PROSITE" id="PS50830">
    <property type="entry name" value="TNASE_3"/>
    <property type="match status" value="1"/>
</dbReference>
<accession>A0ABT3H3A2</accession>
<evidence type="ECO:0000313" key="4">
    <source>
        <dbReference type="Proteomes" id="UP001208938"/>
    </source>
</evidence>
<feature type="domain" description="TNase-like" evidence="2">
    <location>
        <begin position="29"/>
        <end position="144"/>
    </location>
</feature>
<protein>
    <submittedName>
        <fullName evidence="3">Thermonuclease family protein</fullName>
    </submittedName>
</protein>
<name>A0ABT3H3A2_9RHOB</name>
<dbReference type="SUPFAM" id="SSF50199">
    <property type="entry name" value="Staphylococcal nuclease"/>
    <property type="match status" value="1"/>
</dbReference>
<proteinExistence type="predicted"/>
<dbReference type="Pfam" id="PF00565">
    <property type="entry name" value="SNase"/>
    <property type="match status" value="1"/>
</dbReference>
<dbReference type="SMART" id="SM00318">
    <property type="entry name" value="SNc"/>
    <property type="match status" value="1"/>
</dbReference>